<evidence type="ECO:0000313" key="1">
    <source>
        <dbReference type="EMBL" id="SHE73043.1"/>
    </source>
</evidence>
<keyword evidence="2" id="KW-1185">Reference proteome</keyword>
<dbReference type="EMBL" id="FQUM01000002">
    <property type="protein sequence ID" value="SHE73043.1"/>
    <property type="molecule type" value="Genomic_DNA"/>
</dbReference>
<organism evidence="1 2">
    <name type="scientific">Mariniphaga anaerophila</name>
    <dbReference type="NCBI Taxonomy" id="1484053"/>
    <lineage>
        <taxon>Bacteria</taxon>
        <taxon>Pseudomonadati</taxon>
        <taxon>Bacteroidota</taxon>
        <taxon>Bacteroidia</taxon>
        <taxon>Marinilabiliales</taxon>
        <taxon>Prolixibacteraceae</taxon>
        <taxon>Mariniphaga</taxon>
    </lineage>
</organism>
<dbReference type="AlphaFoldDB" id="A0A1M4VW12"/>
<reference evidence="1 2" key="1">
    <citation type="submission" date="2016-11" db="EMBL/GenBank/DDBJ databases">
        <authorList>
            <person name="Jaros S."/>
            <person name="Januszkiewicz K."/>
            <person name="Wedrychowicz H."/>
        </authorList>
    </citation>
    <scope>NUCLEOTIDE SEQUENCE [LARGE SCALE GENOMIC DNA]</scope>
    <source>
        <strain evidence="1 2">DSM 26910</strain>
    </source>
</reference>
<accession>A0A1M4VW12</accession>
<dbReference type="Proteomes" id="UP000184164">
    <property type="component" value="Unassembled WGS sequence"/>
</dbReference>
<sequence>MGDPERPPKNLVLIHVASYWQYMQHIFNLNDSKV</sequence>
<evidence type="ECO:0000313" key="2">
    <source>
        <dbReference type="Proteomes" id="UP000184164"/>
    </source>
</evidence>
<protein>
    <submittedName>
        <fullName evidence="1">Uncharacterized protein</fullName>
    </submittedName>
</protein>
<proteinExistence type="predicted"/>
<name>A0A1M4VW12_9BACT</name>
<gene>
    <name evidence="1" type="ORF">SAMN05444274_102227</name>
</gene>